<evidence type="ECO:0000313" key="1">
    <source>
        <dbReference type="EMBL" id="SVE22150.1"/>
    </source>
</evidence>
<evidence type="ECO:0008006" key="2">
    <source>
        <dbReference type="Google" id="ProtNLM"/>
    </source>
</evidence>
<dbReference type="EMBL" id="UINC01202378">
    <property type="protein sequence ID" value="SVE22150.1"/>
    <property type="molecule type" value="Genomic_DNA"/>
</dbReference>
<feature type="non-terminal residue" evidence="1">
    <location>
        <position position="200"/>
    </location>
</feature>
<proteinExistence type="predicted"/>
<protein>
    <recommendedName>
        <fullName evidence="2">ABM domain-containing protein</fullName>
    </recommendedName>
</protein>
<accession>A0A383BQM4</accession>
<dbReference type="AlphaFoldDB" id="A0A383BQM4"/>
<reference evidence="1" key="1">
    <citation type="submission" date="2018-05" db="EMBL/GenBank/DDBJ databases">
        <authorList>
            <person name="Lanie J.A."/>
            <person name="Ng W.-L."/>
            <person name="Kazmierczak K.M."/>
            <person name="Andrzejewski T.M."/>
            <person name="Davidsen T.M."/>
            <person name="Wayne K.J."/>
            <person name="Tettelin H."/>
            <person name="Glass J.I."/>
            <person name="Rusch D."/>
            <person name="Podicherti R."/>
            <person name="Tsui H.-C.T."/>
            <person name="Winkler M.E."/>
        </authorList>
    </citation>
    <scope>NUCLEOTIDE SEQUENCE</scope>
</reference>
<gene>
    <name evidence="1" type="ORF">METZ01_LOCUS475004</name>
</gene>
<sequence length="200" mass="22155">MPYVRHTMMTFEPSNYDSIMSIADSTREAIIGWSGLISVRVVRVDDDRMIVTGAYVDKAAADANAENAKSNFGKMGEFMTAPPVQREGEVIWGYDADDQSKEPGYIRHLVYGFDTSKYDALMAYWDTTTETARGMSGLIRVRLVRCQEPNNRMFQTGVYDSKASADAGSVGMRGVMAGMDDFIINDPTIPGVAQFEKNIS</sequence>
<name>A0A383BQM4_9ZZZZ</name>
<organism evidence="1">
    <name type="scientific">marine metagenome</name>
    <dbReference type="NCBI Taxonomy" id="408172"/>
    <lineage>
        <taxon>unclassified sequences</taxon>
        <taxon>metagenomes</taxon>
        <taxon>ecological metagenomes</taxon>
    </lineage>
</organism>